<evidence type="ECO:0000313" key="2">
    <source>
        <dbReference type="EMBL" id="GIG12402.1"/>
    </source>
</evidence>
<dbReference type="InterPro" id="IPR001387">
    <property type="entry name" value="Cro/C1-type_HTH"/>
</dbReference>
<keyword evidence="3" id="KW-1185">Reference proteome</keyword>
<dbReference type="RefSeq" id="WP_166385244.1">
    <property type="nucleotide sequence ID" value="NZ_BAAATT010000033.1"/>
</dbReference>
<dbReference type="PROSITE" id="PS50943">
    <property type="entry name" value="HTH_CROC1"/>
    <property type="match status" value="1"/>
</dbReference>
<feature type="domain" description="HTH cro/C1-type" evidence="1">
    <location>
        <begin position="16"/>
        <end position="67"/>
    </location>
</feature>
<dbReference type="Proteomes" id="UP000660339">
    <property type="component" value="Unassembled WGS sequence"/>
</dbReference>
<dbReference type="AlphaFoldDB" id="A0A8J3L0M0"/>
<dbReference type="Gene3D" id="1.10.260.40">
    <property type="entry name" value="lambda repressor-like DNA-binding domains"/>
    <property type="match status" value="1"/>
</dbReference>
<evidence type="ECO:0000313" key="3">
    <source>
        <dbReference type="Proteomes" id="UP000660339"/>
    </source>
</evidence>
<comment type="caution">
    <text evidence="2">The sequence shown here is derived from an EMBL/GenBank/DDBJ whole genome shotgun (WGS) entry which is preliminary data.</text>
</comment>
<reference evidence="2" key="1">
    <citation type="submission" date="2021-01" db="EMBL/GenBank/DDBJ databases">
        <title>Whole genome shotgun sequence of Catellatospora methionotrophica NBRC 14553.</title>
        <authorList>
            <person name="Komaki H."/>
            <person name="Tamura T."/>
        </authorList>
    </citation>
    <scope>NUCLEOTIDE SEQUENCE</scope>
    <source>
        <strain evidence="2">NBRC 14553</strain>
    </source>
</reference>
<gene>
    <name evidence="2" type="ORF">Cme02nite_07340</name>
</gene>
<evidence type="ECO:0000259" key="1">
    <source>
        <dbReference type="PROSITE" id="PS50943"/>
    </source>
</evidence>
<dbReference type="SMART" id="SM00530">
    <property type="entry name" value="HTH_XRE"/>
    <property type="match status" value="1"/>
</dbReference>
<proteinExistence type="predicted"/>
<dbReference type="GO" id="GO:0003677">
    <property type="term" value="F:DNA binding"/>
    <property type="evidence" value="ECO:0007669"/>
    <property type="project" value="InterPro"/>
</dbReference>
<dbReference type="CDD" id="cd00093">
    <property type="entry name" value="HTH_XRE"/>
    <property type="match status" value="1"/>
</dbReference>
<organism evidence="2 3">
    <name type="scientific">Catellatospora methionotrophica</name>
    <dbReference type="NCBI Taxonomy" id="121620"/>
    <lineage>
        <taxon>Bacteria</taxon>
        <taxon>Bacillati</taxon>
        <taxon>Actinomycetota</taxon>
        <taxon>Actinomycetes</taxon>
        <taxon>Micromonosporales</taxon>
        <taxon>Micromonosporaceae</taxon>
        <taxon>Catellatospora</taxon>
    </lineage>
</organism>
<dbReference type="InterPro" id="IPR010982">
    <property type="entry name" value="Lambda_DNA-bd_dom_sf"/>
</dbReference>
<dbReference type="Pfam" id="PF01381">
    <property type="entry name" value="HTH_3"/>
    <property type="match status" value="1"/>
</dbReference>
<sequence>MLEPSIDIGRRVEVHRRAKGLSREKLAAMAEVSPALVKAIETGKRTLTLRTAQRLAPILGVRDLSDLYGDAVQLPMGTRATHEGMYDLRRVLTTWQLHVEGEPVSSEYLRGAVDMAWSTWHHSRQQRSEVAVLLPGMIEQGQRAVRLLEGAERRRAKSMLAQTYHLAQAYMAWHGERELVWLTVEKGMTTALESDDPVTIAFATWYSAHLLRSVGRSEEALERLADARALVTAAAGDNPTTEQLAMLADLWNCSALTRARDHDQSAWADWSNGERAVAALPAGYVHPWTRVGTVLSEVYAVMIATELGDAEEARRRAQNLDPASIPSVDRQARHLIELARGADLDGSKEGTVHLLSRAASVSAETVKFTPPAREMIDRLLLSAPSTLRADVESLARATSVTRD</sequence>
<protein>
    <recommendedName>
        <fullName evidence="1">HTH cro/C1-type domain-containing protein</fullName>
    </recommendedName>
</protein>
<accession>A0A8J3L0M0</accession>
<dbReference type="SUPFAM" id="SSF47413">
    <property type="entry name" value="lambda repressor-like DNA-binding domains"/>
    <property type="match status" value="1"/>
</dbReference>
<name>A0A8J3L0M0_9ACTN</name>
<dbReference type="EMBL" id="BONJ01000001">
    <property type="protein sequence ID" value="GIG12402.1"/>
    <property type="molecule type" value="Genomic_DNA"/>
</dbReference>